<dbReference type="Proteomes" id="UP000373149">
    <property type="component" value="Unassembled WGS sequence"/>
</dbReference>
<dbReference type="Gene3D" id="3.40.50.1820">
    <property type="entry name" value="alpha/beta hydrolase"/>
    <property type="match status" value="1"/>
</dbReference>
<protein>
    <submittedName>
        <fullName evidence="3">Alpha/beta hydrolase</fullName>
    </submittedName>
</protein>
<sequence>MSLLARPAVASFAARMMQRAFSLAGRRAGGPGSTASWLQRLPEFPRHTRELTIPTSVAPAPAVVHMPGSPEGAPPPVHVNFHGGGYVMPGAEMDDALCRCLTAEAGVAVINVDYVVAPQHPFPAPPRQAYEVVRWVAEHGAEQGWDGSRLTVGGQSAGGGLAAAVARQAFEEGGPSIALQVLHYPPLDLATGARDKRAAIARPMLRPWMADVFDSAYVPDPRRRSDRLVSPAGAADTVDLTGIAPAFVITAEYDLLRAEGGRYAERLDRAGALVAHHDVPKADHGYDLKDSEAARQVYALIADHVRRATRAGADADG</sequence>
<reference evidence="3 4" key="1">
    <citation type="submission" date="2019-09" db="EMBL/GenBank/DDBJ databases">
        <authorList>
            <person name="Duangmal K."/>
            <person name="Teo W.F.A."/>
            <person name="Lipun K."/>
        </authorList>
    </citation>
    <scope>NUCLEOTIDE SEQUENCE [LARGE SCALE GENOMIC DNA]</scope>
    <source>
        <strain evidence="3 4">K1PN6</strain>
    </source>
</reference>
<organism evidence="3 4">
    <name type="scientific">Streptomyces acidicola</name>
    <dbReference type="NCBI Taxonomy" id="2596892"/>
    <lineage>
        <taxon>Bacteria</taxon>
        <taxon>Bacillati</taxon>
        <taxon>Actinomycetota</taxon>
        <taxon>Actinomycetes</taxon>
        <taxon>Kitasatosporales</taxon>
        <taxon>Streptomycetaceae</taxon>
        <taxon>Streptomyces</taxon>
    </lineage>
</organism>
<dbReference type="SUPFAM" id="SSF53474">
    <property type="entry name" value="alpha/beta-Hydrolases"/>
    <property type="match status" value="1"/>
</dbReference>
<comment type="caution">
    <text evidence="3">The sequence shown here is derived from an EMBL/GenBank/DDBJ whole genome shotgun (WGS) entry which is preliminary data.</text>
</comment>
<keyword evidence="4" id="KW-1185">Reference proteome</keyword>
<proteinExistence type="predicted"/>
<dbReference type="RefSeq" id="WP_152863190.1">
    <property type="nucleotide sequence ID" value="NZ_VMNX01000050.1"/>
</dbReference>
<dbReference type="InterPro" id="IPR050300">
    <property type="entry name" value="GDXG_lipolytic_enzyme"/>
</dbReference>
<dbReference type="AlphaFoldDB" id="A0A5N8WS71"/>
<evidence type="ECO:0000313" key="3">
    <source>
        <dbReference type="EMBL" id="MPY49992.1"/>
    </source>
</evidence>
<feature type="domain" description="Alpha/beta hydrolase fold-3" evidence="2">
    <location>
        <begin position="79"/>
        <end position="286"/>
    </location>
</feature>
<dbReference type="PANTHER" id="PTHR48081:SF8">
    <property type="entry name" value="ALPHA_BETA HYDROLASE FOLD-3 DOMAIN-CONTAINING PROTEIN-RELATED"/>
    <property type="match status" value="1"/>
</dbReference>
<dbReference type="Pfam" id="PF07859">
    <property type="entry name" value="Abhydrolase_3"/>
    <property type="match status" value="1"/>
</dbReference>
<dbReference type="EMBL" id="VMNX01000050">
    <property type="protein sequence ID" value="MPY49992.1"/>
    <property type="molecule type" value="Genomic_DNA"/>
</dbReference>
<dbReference type="PANTHER" id="PTHR48081">
    <property type="entry name" value="AB HYDROLASE SUPERFAMILY PROTEIN C4A8.06C"/>
    <property type="match status" value="1"/>
</dbReference>
<evidence type="ECO:0000313" key="4">
    <source>
        <dbReference type="Proteomes" id="UP000373149"/>
    </source>
</evidence>
<evidence type="ECO:0000256" key="1">
    <source>
        <dbReference type="ARBA" id="ARBA00022801"/>
    </source>
</evidence>
<dbReference type="InterPro" id="IPR029058">
    <property type="entry name" value="AB_hydrolase_fold"/>
</dbReference>
<accession>A0A5N8WS71</accession>
<evidence type="ECO:0000259" key="2">
    <source>
        <dbReference type="Pfam" id="PF07859"/>
    </source>
</evidence>
<keyword evidence="1 3" id="KW-0378">Hydrolase</keyword>
<name>A0A5N8WS71_9ACTN</name>
<gene>
    <name evidence="3" type="ORF">FPZ41_16005</name>
</gene>
<dbReference type="GO" id="GO:0016787">
    <property type="term" value="F:hydrolase activity"/>
    <property type="evidence" value="ECO:0007669"/>
    <property type="project" value="UniProtKB-KW"/>
</dbReference>
<dbReference type="InterPro" id="IPR013094">
    <property type="entry name" value="AB_hydrolase_3"/>
</dbReference>